<dbReference type="InterPro" id="IPR046936">
    <property type="entry name" value="BIM1-like"/>
</dbReference>
<keyword evidence="2" id="KW-1003">Cell membrane</keyword>
<evidence type="ECO:0000313" key="12">
    <source>
        <dbReference type="Proteomes" id="UP001648503"/>
    </source>
</evidence>
<evidence type="ECO:0000256" key="8">
    <source>
        <dbReference type="SAM" id="MobiDB-lite"/>
    </source>
</evidence>
<sequence length="203" mass="20026">MLFSCLAAVLVPAVSAHFVLTSPPGRGFDELTEPTGPCGGFNTIGMRSSIGMQSNITLKVADTNASAVINFGPGANPTTFPYTLGHHHYAAIGEYTIMIDLAKAGVPGNSTSTASLGTIQVVVTSADGTLYQCADVSIGAGSTPASPASPASSAPSIPSTSSGAPAASGTAAAKAASGAESSLLGFTAIIRQLAAVLPLAVFL</sequence>
<proteinExistence type="predicted"/>
<feature type="chain" id="PRO_5045752874" description="Copper acquisition factor BIM1-like domain-containing protein" evidence="9">
    <location>
        <begin position="17"/>
        <end position="203"/>
    </location>
</feature>
<gene>
    <name evidence="11" type="ORF">BASA50_000461</name>
</gene>
<evidence type="ECO:0000259" key="10">
    <source>
        <dbReference type="Pfam" id="PF20238"/>
    </source>
</evidence>
<dbReference type="PANTHER" id="PTHR34992">
    <property type="entry name" value="HYPHAL ANASTAMOSIS-7 PROTEIN"/>
    <property type="match status" value="1"/>
</dbReference>
<organism evidence="11 12">
    <name type="scientific">Batrachochytrium salamandrivorans</name>
    <dbReference type="NCBI Taxonomy" id="1357716"/>
    <lineage>
        <taxon>Eukaryota</taxon>
        <taxon>Fungi</taxon>
        <taxon>Fungi incertae sedis</taxon>
        <taxon>Chytridiomycota</taxon>
        <taxon>Chytridiomycota incertae sedis</taxon>
        <taxon>Chytridiomycetes</taxon>
        <taxon>Rhizophydiales</taxon>
        <taxon>Rhizophydiales incertae sedis</taxon>
        <taxon>Batrachochytrium</taxon>
    </lineage>
</organism>
<comment type="subcellular location">
    <subcellularLocation>
        <location evidence="1">Cell membrane</location>
    </subcellularLocation>
    <subcellularLocation>
        <location evidence="7">Endomembrane system</location>
        <topology evidence="7">Lipid-anchor</topology>
    </subcellularLocation>
</comment>
<dbReference type="Proteomes" id="UP001648503">
    <property type="component" value="Unassembled WGS sequence"/>
</dbReference>
<feature type="region of interest" description="Disordered" evidence="8">
    <location>
        <begin position="144"/>
        <end position="163"/>
    </location>
</feature>
<dbReference type="Pfam" id="PF20238">
    <property type="entry name" value="BIM1-like_dom"/>
    <property type="match status" value="1"/>
</dbReference>
<evidence type="ECO:0000313" key="11">
    <source>
        <dbReference type="EMBL" id="KAH6586507.1"/>
    </source>
</evidence>
<keyword evidence="12" id="KW-1185">Reference proteome</keyword>
<evidence type="ECO:0000256" key="6">
    <source>
        <dbReference type="ARBA" id="ARBA00023288"/>
    </source>
</evidence>
<keyword evidence="4" id="KW-0472">Membrane</keyword>
<dbReference type="EMBL" id="JAFCIX010000573">
    <property type="protein sequence ID" value="KAH6586507.1"/>
    <property type="molecule type" value="Genomic_DNA"/>
</dbReference>
<name>A0ABQ8ETV8_9FUNG</name>
<evidence type="ECO:0000256" key="7">
    <source>
        <dbReference type="ARBA" id="ARBA00037868"/>
    </source>
</evidence>
<keyword evidence="5" id="KW-0325">Glycoprotein</keyword>
<accession>A0ABQ8ETV8</accession>
<evidence type="ECO:0000256" key="3">
    <source>
        <dbReference type="ARBA" id="ARBA00022729"/>
    </source>
</evidence>
<keyword evidence="6" id="KW-0449">Lipoprotein</keyword>
<evidence type="ECO:0000256" key="1">
    <source>
        <dbReference type="ARBA" id="ARBA00004236"/>
    </source>
</evidence>
<protein>
    <recommendedName>
        <fullName evidence="10">Copper acquisition factor BIM1-like domain-containing protein</fullName>
    </recommendedName>
</protein>
<evidence type="ECO:0000256" key="4">
    <source>
        <dbReference type="ARBA" id="ARBA00023136"/>
    </source>
</evidence>
<feature type="signal peptide" evidence="9">
    <location>
        <begin position="1"/>
        <end position="16"/>
    </location>
</feature>
<feature type="domain" description="Copper acquisition factor BIM1-like" evidence="10">
    <location>
        <begin position="15"/>
        <end position="144"/>
    </location>
</feature>
<dbReference type="PANTHER" id="PTHR34992:SF1">
    <property type="entry name" value="COPPER ACQUISITION FACTOR BIM1-LIKE DOMAIN-CONTAINING PROTEIN"/>
    <property type="match status" value="1"/>
</dbReference>
<dbReference type="CDD" id="cd21176">
    <property type="entry name" value="LPMO_auxiliary-like"/>
    <property type="match status" value="1"/>
</dbReference>
<evidence type="ECO:0000256" key="9">
    <source>
        <dbReference type="SAM" id="SignalP"/>
    </source>
</evidence>
<evidence type="ECO:0000256" key="2">
    <source>
        <dbReference type="ARBA" id="ARBA00022475"/>
    </source>
</evidence>
<comment type="caution">
    <text evidence="11">The sequence shown here is derived from an EMBL/GenBank/DDBJ whole genome shotgun (WGS) entry which is preliminary data.</text>
</comment>
<reference evidence="11 12" key="1">
    <citation type="submission" date="2021-02" db="EMBL/GenBank/DDBJ databases">
        <title>Variation within the Batrachochytrium salamandrivorans European outbreak.</title>
        <authorList>
            <person name="Kelly M."/>
            <person name="Pasmans F."/>
            <person name="Shea T.P."/>
            <person name="Munoz J.F."/>
            <person name="Carranza S."/>
            <person name="Cuomo C.A."/>
            <person name="Martel A."/>
        </authorList>
    </citation>
    <scope>NUCLEOTIDE SEQUENCE [LARGE SCALE GENOMIC DNA]</scope>
    <source>
        <strain evidence="11 12">AMFP18/2</strain>
    </source>
</reference>
<evidence type="ECO:0000256" key="5">
    <source>
        <dbReference type="ARBA" id="ARBA00023180"/>
    </source>
</evidence>
<dbReference type="InterPro" id="IPR046530">
    <property type="entry name" value="BIM1-like_dom"/>
</dbReference>
<keyword evidence="3 9" id="KW-0732">Signal</keyword>